<keyword evidence="4" id="KW-1185">Reference proteome</keyword>
<dbReference type="Pfam" id="PF00990">
    <property type="entry name" value="GGDEF"/>
    <property type="match status" value="1"/>
</dbReference>
<dbReference type="PANTHER" id="PTHR45228">
    <property type="entry name" value="CYCLIC DI-GMP PHOSPHODIESTERASE TM_0186-RELATED"/>
    <property type="match status" value="1"/>
</dbReference>
<dbReference type="Gene3D" id="1.10.3210.10">
    <property type="entry name" value="Hypothetical protein af1432"/>
    <property type="match status" value="1"/>
</dbReference>
<dbReference type="GO" id="GO:0016787">
    <property type="term" value="F:hydrolase activity"/>
    <property type="evidence" value="ECO:0007669"/>
    <property type="project" value="UniProtKB-KW"/>
</dbReference>
<sequence length="542" mass="61078">MIDCDSEKKLFEKELNILETAMAEIEAGGLTEGELLSNYKSLVMNYKKLLDLTRKIFRINDIQTKNLFRREKEIKNLLDNAGQGFLCFGKDLTVKSEYSAECIRIFGRRIGKANILSLLAGDDFQQNELLAGGLKAVWQTENETLQRLYLDKLPGLVKINESYLTIEYKLIPPDENGLETQIMLIITDVSDKYKAEEQVAYLSCHDKLTSLYNRAYIELWTSQMQTGENLPLSVIMADLNGLKLINDVFGHLQGDLLLVKLARVFLDCCRKKDIVARWGGDEFLILLPGTDENACAKVCRRIKAACGQVKDMPIELSVALGSATQHSPGSGISELFKIAEKVMYNNKLLESQKVRRKIIMSMEEILYDRCFEDRGHIERIKILAVNFAKYLGFKAKSVQMRNLNLLAALHDIGKVAIPGEILGKPGPLSAGEWEIMQGHSEIGFRMAQSIGETAVAEAILGLHERWDGQGYPLGLRGEEIPLPARLLAIVDVYDVITHDHPYRQAVSRKEALKEIEKGSGSQFDPELVRLFLDNANRLLQHF</sequence>
<dbReference type="PROSITE" id="PS50887">
    <property type="entry name" value="GGDEF"/>
    <property type="match status" value="1"/>
</dbReference>
<dbReference type="CDD" id="cd01949">
    <property type="entry name" value="GGDEF"/>
    <property type="match status" value="1"/>
</dbReference>
<dbReference type="SMART" id="SM00267">
    <property type="entry name" value="GGDEF"/>
    <property type="match status" value="1"/>
</dbReference>
<evidence type="ECO:0000259" key="2">
    <source>
        <dbReference type="PROSITE" id="PS51832"/>
    </source>
</evidence>
<dbReference type="Proteomes" id="UP000239549">
    <property type="component" value="Unassembled WGS sequence"/>
</dbReference>
<dbReference type="OrthoDB" id="9798833at2"/>
<dbReference type="InterPro" id="IPR043128">
    <property type="entry name" value="Rev_trsase/Diguanyl_cyclase"/>
</dbReference>
<dbReference type="NCBIfam" id="TIGR00254">
    <property type="entry name" value="GGDEF"/>
    <property type="match status" value="1"/>
</dbReference>
<dbReference type="PANTHER" id="PTHR45228:SF1">
    <property type="entry name" value="CYCLIC DI-GMP PHOSPHODIESTERASE TM_0186"/>
    <property type="match status" value="1"/>
</dbReference>
<dbReference type="InterPro" id="IPR003607">
    <property type="entry name" value="HD/PDEase_dom"/>
</dbReference>
<dbReference type="SUPFAM" id="SSF55073">
    <property type="entry name" value="Nucleotide cyclase"/>
    <property type="match status" value="1"/>
</dbReference>
<dbReference type="SUPFAM" id="SSF109604">
    <property type="entry name" value="HD-domain/PDEase-like"/>
    <property type="match status" value="1"/>
</dbReference>
<evidence type="ECO:0000259" key="1">
    <source>
        <dbReference type="PROSITE" id="PS50887"/>
    </source>
</evidence>
<name>A0A2L2XL06_9FIRM</name>
<proteinExistence type="predicted"/>
<dbReference type="PROSITE" id="PS51832">
    <property type="entry name" value="HD_GYP"/>
    <property type="match status" value="1"/>
</dbReference>
<accession>A0A2L2XL06</accession>
<feature type="domain" description="HD-GYP" evidence="2">
    <location>
        <begin position="351"/>
        <end position="542"/>
    </location>
</feature>
<feature type="domain" description="GGDEF" evidence="1">
    <location>
        <begin position="230"/>
        <end position="363"/>
    </location>
</feature>
<protein>
    <submittedName>
        <fullName evidence="3">Metal dependent phosphohydrolase</fullName>
    </submittedName>
</protein>
<dbReference type="InterPro" id="IPR029787">
    <property type="entry name" value="Nucleotide_cyclase"/>
</dbReference>
<gene>
    <name evidence="3" type="ORF">DCCM_4097</name>
</gene>
<reference evidence="4" key="1">
    <citation type="submission" date="2018-02" db="EMBL/GenBank/DDBJ databases">
        <title>Genome sequence of Desulfocucumis palustris strain NAW-5.</title>
        <authorList>
            <person name="Watanabe M."/>
            <person name="Kojima H."/>
            <person name="Fukui M."/>
        </authorList>
    </citation>
    <scope>NUCLEOTIDE SEQUENCE [LARGE SCALE GENOMIC DNA]</scope>
    <source>
        <strain evidence="4">NAW-5</strain>
    </source>
</reference>
<dbReference type="Pfam" id="PF13487">
    <property type="entry name" value="HD_5"/>
    <property type="match status" value="1"/>
</dbReference>
<evidence type="ECO:0000313" key="3">
    <source>
        <dbReference type="EMBL" id="GBF34976.1"/>
    </source>
</evidence>
<dbReference type="AlphaFoldDB" id="A0A2L2XL06"/>
<keyword evidence="3" id="KW-0378">Hydrolase</keyword>
<dbReference type="InterPro" id="IPR000160">
    <property type="entry name" value="GGDEF_dom"/>
</dbReference>
<dbReference type="InterPro" id="IPR052020">
    <property type="entry name" value="Cyclic_di-GMP/3'3'-cGAMP_PDE"/>
</dbReference>
<evidence type="ECO:0000313" key="4">
    <source>
        <dbReference type="Proteomes" id="UP000239549"/>
    </source>
</evidence>
<dbReference type="CDD" id="cd00077">
    <property type="entry name" value="HDc"/>
    <property type="match status" value="1"/>
</dbReference>
<dbReference type="Gene3D" id="3.30.70.270">
    <property type="match status" value="1"/>
</dbReference>
<dbReference type="RefSeq" id="WP_104373118.1">
    <property type="nucleotide sequence ID" value="NZ_BFAV01000155.1"/>
</dbReference>
<comment type="caution">
    <text evidence="3">The sequence shown here is derived from an EMBL/GenBank/DDBJ whole genome shotgun (WGS) entry which is preliminary data.</text>
</comment>
<dbReference type="InterPro" id="IPR037522">
    <property type="entry name" value="HD_GYP_dom"/>
</dbReference>
<organism evidence="3 4">
    <name type="scientific">Desulfocucumis palustris</name>
    <dbReference type="NCBI Taxonomy" id="1898651"/>
    <lineage>
        <taxon>Bacteria</taxon>
        <taxon>Bacillati</taxon>
        <taxon>Bacillota</taxon>
        <taxon>Clostridia</taxon>
        <taxon>Eubacteriales</taxon>
        <taxon>Desulfocucumaceae</taxon>
        <taxon>Desulfocucumis</taxon>
    </lineage>
</organism>
<dbReference type="EMBL" id="BFAV01000155">
    <property type="protein sequence ID" value="GBF34976.1"/>
    <property type="molecule type" value="Genomic_DNA"/>
</dbReference>